<protein>
    <submittedName>
        <fullName evidence="2">Uncharacterized protein</fullName>
    </submittedName>
</protein>
<feature type="transmembrane region" description="Helical" evidence="1">
    <location>
        <begin position="36"/>
        <end position="59"/>
    </location>
</feature>
<comment type="caution">
    <text evidence="2">The sequence shown here is derived from an EMBL/GenBank/DDBJ whole genome shotgun (WGS) entry which is preliminary data.</text>
</comment>
<organism evidence="2 3">
    <name type="scientific">Montanilutibacter psychrotolerans</name>
    <dbReference type="NCBI Taxonomy" id="1327343"/>
    <lineage>
        <taxon>Bacteria</taxon>
        <taxon>Pseudomonadati</taxon>
        <taxon>Pseudomonadota</taxon>
        <taxon>Gammaproteobacteria</taxon>
        <taxon>Lysobacterales</taxon>
        <taxon>Lysobacteraceae</taxon>
        <taxon>Montanilutibacter</taxon>
    </lineage>
</organism>
<accession>A0A3M8T483</accession>
<keyword evidence="1" id="KW-1133">Transmembrane helix</keyword>
<feature type="transmembrane region" description="Helical" evidence="1">
    <location>
        <begin position="12"/>
        <end position="30"/>
    </location>
</feature>
<name>A0A3M8T483_9GAMM</name>
<reference evidence="2 3" key="1">
    <citation type="submission" date="2018-11" db="EMBL/GenBank/DDBJ databases">
        <title>Lysobacter cryohumiis sp. nov., isolated from soil in the Tianshan Mountains, Xinjiang, China.</title>
        <authorList>
            <person name="Luo Y."/>
            <person name="Sheng H."/>
        </authorList>
    </citation>
    <scope>NUCLEOTIDE SEQUENCE [LARGE SCALE GENOMIC DNA]</scope>
    <source>
        <strain evidence="2 3">ZS60</strain>
    </source>
</reference>
<proteinExistence type="predicted"/>
<dbReference type="Proteomes" id="UP000267049">
    <property type="component" value="Unassembled WGS sequence"/>
</dbReference>
<evidence type="ECO:0000313" key="3">
    <source>
        <dbReference type="Proteomes" id="UP000267049"/>
    </source>
</evidence>
<evidence type="ECO:0000256" key="1">
    <source>
        <dbReference type="SAM" id="Phobius"/>
    </source>
</evidence>
<evidence type="ECO:0000313" key="2">
    <source>
        <dbReference type="EMBL" id="RNF86496.1"/>
    </source>
</evidence>
<dbReference type="RefSeq" id="WP_123086611.1">
    <property type="nucleotide sequence ID" value="NZ_RIBS01000001.1"/>
</dbReference>
<dbReference type="AlphaFoldDB" id="A0A3M8T483"/>
<gene>
    <name evidence="2" type="ORF">EER27_03570</name>
</gene>
<keyword evidence="1" id="KW-0472">Membrane</keyword>
<dbReference type="OrthoDB" id="9812802at2"/>
<keyword evidence="1" id="KW-0812">Transmembrane</keyword>
<dbReference type="EMBL" id="RIBS01000001">
    <property type="protein sequence ID" value="RNF86496.1"/>
    <property type="molecule type" value="Genomic_DNA"/>
</dbReference>
<sequence>MNWNKGTRQVHRWLSVVFPVAVIVNMIVIAQGQYVAWVGLLAVAPLALLLPTGLYLFALPYVTRWRGGRATG</sequence>
<keyword evidence="3" id="KW-1185">Reference proteome</keyword>